<dbReference type="PROSITE" id="PS50835">
    <property type="entry name" value="IG_LIKE"/>
    <property type="match status" value="1"/>
</dbReference>
<dbReference type="PRINTS" id="PR01536">
    <property type="entry name" value="INTRLKN1R12F"/>
</dbReference>
<feature type="domain" description="Ig-like" evidence="11">
    <location>
        <begin position="199"/>
        <end position="293"/>
    </location>
</feature>
<evidence type="ECO:0000259" key="10">
    <source>
        <dbReference type="PROSITE" id="PS50104"/>
    </source>
</evidence>
<organism evidence="12 13">
    <name type="scientific">Muraenolepis orangiensis</name>
    <name type="common">Patagonian moray cod</name>
    <dbReference type="NCBI Taxonomy" id="630683"/>
    <lineage>
        <taxon>Eukaryota</taxon>
        <taxon>Metazoa</taxon>
        <taxon>Chordata</taxon>
        <taxon>Craniata</taxon>
        <taxon>Vertebrata</taxon>
        <taxon>Euteleostomi</taxon>
        <taxon>Actinopterygii</taxon>
        <taxon>Neopterygii</taxon>
        <taxon>Teleostei</taxon>
        <taxon>Neoteleostei</taxon>
        <taxon>Acanthomorphata</taxon>
        <taxon>Zeiogadaria</taxon>
        <taxon>Gadariae</taxon>
        <taxon>Gadiformes</taxon>
        <taxon>Muraenolepidoidei</taxon>
        <taxon>Muraenolepididae</taxon>
        <taxon>Muraenolepis</taxon>
    </lineage>
</organism>
<name>A0A9Q0IY25_9TELE</name>
<keyword evidence="8" id="KW-0393">Immunoglobulin domain</keyword>
<evidence type="ECO:0000256" key="5">
    <source>
        <dbReference type="ARBA" id="ARBA00023027"/>
    </source>
</evidence>
<comment type="caution">
    <text evidence="12">The sequence shown here is derived from an EMBL/GenBank/DDBJ whole genome shotgun (WGS) entry which is preliminary data.</text>
</comment>
<dbReference type="InterPro" id="IPR007110">
    <property type="entry name" value="Ig-like_dom"/>
</dbReference>
<evidence type="ECO:0000313" key="13">
    <source>
        <dbReference type="Proteomes" id="UP001148018"/>
    </source>
</evidence>
<dbReference type="InterPro" id="IPR000157">
    <property type="entry name" value="TIR_dom"/>
</dbReference>
<accession>A0A9Q0IY25</accession>
<dbReference type="GO" id="GO:0016787">
    <property type="term" value="F:hydrolase activity"/>
    <property type="evidence" value="ECO:0007669"/>
    <property type="project" value="UniProtKB-KW"/>
</dbReference>
<dbReference type="EMBL" id="JANIIK010000035">
    <property type="protein sequence ID" value="KAJ3613796.1"/>
    <property type="molecule type" value="Genomic_DNA"/>
</dbReference>
<dbReference type="SMART" id="SM00255">
    <property type="entry name" value="TIR"/>
    <property type="match status" value="1"/>
</dbReference>
<dbReference type="AlphaFoldDB" id="A0A9Q0IY25"/>
<dbReference type="Gene3D" id="2.60.40.10">
    <property type="entry name" value="Immunoglobulins"/>
    <property type="match status" value="3"/>
</dbReference>
<evidence type="ECO:0000256" key="6">
    <source>
        <dbReference type="ARBA" id="ARBA00023157"/>
    </source>
</evidence>
<dbReference type="InterPro" id="IPR004074">
    <property type="entry name" value="IL-1_rcpt_I/II-typ"/>
</dbReference>
<dbReference type="Gene3D" id="3.40.50.10140">
    <property type="entry name" value="Toll/interleukin-1 receptor homology (TIR) domain"/>
    <property type="match status" value="1"/>
</dbReference>
<evidence type="ECO:0000256" key="3">
    <source>
        <dbReference type="ARBA" id="ARBA00022737"/>
    </source>
</evidence>
<gene>
    <name evidence="12" type="ORF">NHX12_020042</name>
</gene>
<evidence type="ECO:0000256" key="9">
    <source>
        <dbReference type="SAM" id="SignalP"/>
    </source>
</evidence>
<dbReference type="SMART" id="SM00409">
    <property type="entry name" value="IG"/>
    <property type="match status" value="2"/>
</dbReference>
<evidence type="ECO:0000256" key="7">
    <source>
        <dbReference type="ARBA" id="ARBA00023180"/>
    </source>
</evidence>
<evidence type="ECO:0000259" key="11">
    <source>
        <dbReference type="PROSITE" id="PS50835"/>
    </source>
</evidence>
<sequence length="524" mass="58796">MLYWEMMKLLVPLLVFSGVTCSEGDPPCSNFTDRKELGVIEGEALLILPHALKDINSSHLTWHRGDTSISSSEEERIHHHGPVLLFLPLSINDSGLYIALYKSSENCAKVHVPVKVSASVPMGMGPLYIPIKVSDSNPNIPCPEQVTDVCTYMKGGISWYRNSSLIAGEKSHRLQLERVTEEHNGAMYTCICTWLHAKKEYKSTASRKLLLEGYPLTIRCEVYVGFNVQTGIKVWWEKNDHSVSEMEGYSQTTSTSMEGCSISTLKINKVQRSDLRASFRCLATNDVETKNITVSLKPAESMTNLVVASVCLSAVFLLSATAIKYFAVDLVLFSRRFLRFTKARNDGSMYDVYVVYHSQKESKAIEEVLDKFLFQTLSLVLEQKCGYRAFINGRDDIPGEDRLEQVVERVRQSRRLMVVLTPGLEVNETLGSSPSSPVGVDMDWQVSLYQASVQEIKVILVQLGEVGPQGYTHLSVTLQHLVRKCAPLCWREDSPAAAHWNSRFWKRVRYAMPIAPARPSSSVV</sequence>
<evidence type="ECO:0000256" key="1">
    <source>
        <dbReference type="ARBA" id="ARBA00009752"/>
    </source>
</evidence>
<dbReference type="PANTHER" id="PTHR11890">
    <property type="entry name" value="INTERLEUKIN-1 RECEPTOR FAMILY MEMBER"/>
    <property type="match status" value="1"/>
</dbReference>
<dbReference type="InterPro" id="IPR036179">
    <property type="entry name" value="Ig-like_dom_sf"/>
</dbReference>
<keyword evidence="2 9" id="KW-0732">Signal</keyword>
<proteinExistence type="inferred from homology"/>
<dbReference type="SUPFAM" id="SSF48726">
    <property type="entry name" value="Immunoglobulin"/>
    <property type="match status" value="2"/>
</dbReference>
<reference evidence="12" key="1">
    <citation type="submission" date="2022-07" db="EMBL/GenBank/DDBJ databases">
        <title>Chromosome-level genome of Muraenolepis orangiensis.</title>
        <authorList>
            <person name="Kim J."/>
        </authorList>
    </citation>
    <scope>NUCLEOTIDE SEQUENCE</scope>
    <source>
        <strain evidence="12">KU_S4_2022</strain>
        <tissue evidence="12">Muscle</tissue>
    </source>
</reference>
<keyword evidence="4" id="KW-0378">Hydrolase</keyword>
<dbReference type="PROSITE" id="PS50104">
    <property type="entry name" value="TIR"/>
    <property type="match status" value="1"/>
</dbReference>
<evidence type="ECO:0000256" key="4">
    <source>
        <dbReference type="ARBA" id="ARBA00022801"/>
    </source>
</evidence>
<dbReference type="Pfam" id="PF01582">
    <property type="entry name" value="TIR"/>
    <property type="match status" value="1"/>
</dbReference>
<dbReference type="PRINTS" id="PR01537">
    <property type="entry name" value="INTRLKN1R1F"/>
</dbReference>
<dbReference type="InterPro" id="IPR015621">
    <property type="entry name" value="IL-1_rcpt_fam"/>
</dbReference>
<dbReference type="PANTHER" id="PTHR11890:SF26">
    <property type="entry name" value="INTERLEUKIN-1 RECEPTOR TYPE 1"/>
    <property type="match status" value="1"/>
</dbReference>
<keyword evidence="13" id="KW-1185">Reference proteome</keyword>
<evidence type="ECO:0000256" key="8">
    <source>
        <dbReference type="ARBA" id="ARBA00023319"/>
    </source>
</evidence>
<dbReference type="SUPFAM" id="SSF52200">
    <property type="entry name" value="Toll/Interleukin receptor TIR domain"/>
    <property type="match status" value="1"/>
</dbReference>
<evidence type="ECO:0000313" key="12">
    <source>
        <dbReference type="EMBL" id="KAJ3613796.1"/>
    </source>
</evidence>
<feature type="chain" id="PRO_5040453358" evidence="9">
    <location>
        <begin position="25"/>
        <end position="524"/>
    </location>
</feature>
<dbReference type="InterPro" id="IPR035897">
    <property type="entry name" value="Toll_tir_struct_dom_sf"/>
</dbReference>
<evidence type="ECO:0000256" key="2">
    <source>
        <dbReference type="ARBA" id="ARBA00022729"/>
    </source>
</evidence>
<feature type="domain" description="TIR" evidence="10">
    <location>
        <begin position="348"/>
        <end position="512"/>
    </location>
</feature>
<keyword evidence="6" id="KW-1015">Disulfide bond</keyword>
<comment type="similarity">
    <text evidence="1">Belongs to the interleukin-1 receptor family.</text>
</comment>
<feature type="signal peptide" evidence="9">
    <location>
        <begin position="1"/>
        <end position="24"/>
    </location>
</feature>
<keyword evidence="3" id="KW-0677">Repeat</keyword>
<dbReference type="Proteomes" id="UP001148018">
    <property type="component" value="Unassembled WGS sequence"/>
</dbReference>
<dbReference type="InterPro" id="IPR003599">
    <property type="entry name" value="Ig_sub"/>
</dbReference>
<dbReference type="GO" id="GO:0004908">
    <property type="term" value="F:interleukin-1 receptor activity"/>
    <property type="evidence" value="ECO:0007669"/>
    <property type="project" value="InterPro"/>
</dbReference>
<protein>
    <submittedName>
        <fullName evidence="12">Uncharacterized protein</fullName>
    </submittedName>
</protein>
<keyword evidence="5" id="KW-0520">NAD</keyword>
<dbReference type="InterPro" id="IPR013783">
    <property type="entry name" value="Ig-like_fold"/>
</dbReference>
<dbReference type="OrthoDB" id="6132459at2759"/>
<keyword evidence="7" id="KW-0325">Glycoprotein</keyword>